<dbReference type="SUPFAM" id="SSF103473">
    <property type="entry name" value="MFS general substrate transporter"/>
    <property type="match status" value="1"/>
</dbReference>
<feature type="non-terminal residue" evidence="8">
    <location>
        <position position="145"/>
    </location>
</feature>
<evidence type="ECO:0000313" key="8">
    <source>
        <dbReference type="EMBL" id="MFB9839398.1"/>
    </source>
</evidence>
<dbReference type="InterPro" id="IPR020846">
    <property type="entry name" value="MFS_dom"/>
</dbReference>
<dbReference type="RefSeq" id="WP_378212508.1">
    <property type="nucleotide sequence ID" value="NZ_JBHLZP010000705.1"/>
</dbReference>
<organism evidence="8 9">
    <name type="scientific">Actinoallomurus acaciae</name>
    <dbReference type="NCBI Taxonomy" id="502577"/>
    <lineage>
        <taxon>Bacteria</taxon>
        <taxon>Bacillati</taxon>
        <taxon>Actinomycetota</taxon>
        <taxon>Actinomycetes</taxon>
        <taxon>Streptosporangiales</taxon>
        <taxon>Thermomonosporaceae</taxon>
        <taxon>Actinoallomurus</taxon>
    </lineage>
</organism>
<evidence type="ECO:0000256" key="1">
    <source>
        <dbReference type="ARBA" id="ARBA00004651"/>
    </source>
</evidence>
<dbReference type="InterPro" id="IPR011701">
    <property type="entry name" value="MFS"/>
</dbReference>
<protein>
    <submittedName>
        <fullName evidence="8">MFS transporter</fullName>
    </submittedName>
</protein>
<gene>
    <name evidence="8" type="ORF">ACFFNX_45370</name>
</gene>
<keyword evidence="2" id="KW-1003">Cell membrane</keyword>
<comment type="caution">
    <text evidence="8">The sequence shown here is derived from an EMBL/GenBank/DDBJ whole genome shotgun (WGS) entry which is preliminary data.</text>
</comment>
<evidence type="ECO:0000256" key="4">
    <source>
        <dbReference type="ARBA" id="ARBA00022989"/>
    </source>
</evidence>
<evidence type="ECO:0000256" key="6">
    <source>
        <dbReference type="SAM" id="Phobius"/>
    </source>
</evidence>
<dbReference type="PANTHER" id="PTHR43124">
    <property type="entry name" value="PURINE EFFLUX PUMP PBUE"/>
    <property type="match status" value="1"/>
</dbReference>
<reference evidence="8 9" key="1">
    <citation type="submission" date="2024-09" db="EMBL/GenBank/DDBJ databases">
        <authorList>
            <person name="Sun Q."/>
            <person name="Mori K."/>
        </authorList>
    </citation>
    <scope>NUCLEOTIDE SEQUENCE [LARGE SCALE GENOMIC DNA]</scope>
    <source>
        <strain evidence="8 9">TBRC 0563</strain>
    </source>
</reference>
<dbReference type="Pfam" id="PF07690">
    <property type="entry name" value="MFS_1"/>
    <property type="match status" value="1"/>
</dbReference>
<dbReference type="InterPro" id="IPR050189">
    <property type="entry name" value="MFS_Efflux_Transporters"/>
</dbReference>
<sequence length="145" mass="14543">MSISGRRLALLAVCAFMYVTSELLPVGALEVIARDLGRGQTLVGLLLSAYAGTVALTAIPVTRLTRGWDRRTVVVGTMLVLALGNGVAAVAPGFATLAVARVAIAVAHGLFWSSVGSVAARLATPGRAGAATAAVFVGTALATVA</sequence>
<evidence type="ECO:0000259" key="7">
    <source>
        <dbReference type="PROSITE" id="PS50850"/>
    </source>
</evidence>
<dbReference type="PANTHER" id="PTHR43124:SF3">
    <property type="entry name" value="CHLORAMPHENICOL EFFLUX PUMP RV0191"/>
    <property type="match status" value="1"/>
</dbReference>
<evidence type="ECO:0000256" key="5">
    <source>
        <dbReference type="ARBA" id="ARBA00023136"/>
    </source>
</evidence>
<dbReference type="Gene3D" id="1.20.1250.20">
    <property type="entry name" value="MFS general substrate transporter like domains"/>
    <property type="match status" value="1"/>
</dbReference>
<dbReference type="Proteomes" id="UP001589627">
    <property type="component" value="Unassembled WGS sequence"/>
</dbReference>
<keyword evidence="3 6" id="KW-0812">Transmembrane</keyword>
<feature type="transmembrane region" description="Helical" evidence="6">
    <location>
        <begin position="73"/>
        <end position="92"/>
    </location>
</feature>
<keyword evidence="5 6" id="KW-0472">Membrane</keyword>
<feature type="domain" description="Major facilitator superfamily (MFS) profile" evidence="7">
    <location>
        <begin position="7"/>
        <end position="145"/>
    </location>
</feature>
<name>A0ABV5YWJ2_9ACTN</name>
<evidence type="ECO:0000313" key="9">
    <source>
        <dbReference type="Proteomes" id="UP001589627"/>
    </source>
</evidence>
<comment type="subcellular location">
    <subcellularLocation>
        <location evidence="1">Cell membrane</location>
        <topology evidence="1">Multi-pass membrane protein</topology>
    </subcellularLocation>
</comment>
<keyword evidence="4 6" id="KW-1133">Transmembrane helix</keyword>
<keyword evidence="9" id="KW-1185">Reference proteome</keyword>
<accession>A0ABV5YWJ2</accession>
<proteinExistence type="predicted"/>
<feature type="transmembrane region" description="Helical" evidence="6">
    <location>
        <begin position="41"/>
        <end position="61"/>
    </location>
</feature>
<dbReference type="InterPro" id="IPR036259">
    <property type="entry name" value="MFS_trans_sf"/>
</dbReference>
<dbReference type="EMBL" id="JBHLZP010000705">
    <property type="protein sequence ID" value="MFB9839398.1"/>
    <property type="molecule type" value="Genomic_DNA"/>
</dbReference>
<feature type="transmembrane region" description="Helical" evidence="6">
    <location>
        <begin position="98"/>
        <end position="120"/>
    </location>
</feature>
<evidence type="ECO:0000256" key="2">
    <source>
        <dbReference type="ARBA" id="ARBA00022475"/>
    </source>
</evidence>
<evidence type="ECO:0000256" key="3">
    <source>
        <dbReference type="ARBA" id="ARBA00022692"/>
    </source>
</evidence>
<dbReference type="PROSITE" id="PS50850">
    <property type="entry name" value="MFS"/>
    <property type="match status" value="1"/>
</dbReference>